<gene>
    <name evidence="2" type="ORF">O4G74_12245</name>
</gene>
<evidence type="ECO:0000313" key="3">
    <source>
        <dbReference type="Proteomes" id="UP001083770"/>
    </source>
</evidence>
<evidence type="ECO:0000256" key="1">
    <source>
        <dbReference type="SAM" id="MobiDB-lite"/>
    </source>
</evidence>
<feature type="compositionally biased region" description="Basic and acidic residues" evidence="1">
    <location>
        <begin position="30"/>
        <end position="40"/>
    </location>
</feature>
<reference evidence="2" key="1">
    <citation type="submission" date="2022-12" db="EMBL/GenBank/DDBJ databases">
        <title>Bacterial isolates from different developmental stages of Nematostella vectensis.</title>
        <authorList>
            <person name="Fraune S."/>
        </authorList>
    </citation>
    <scope>NUCLEOTIDE SEQUENCE</scope>
    <source>
        <strain evidence="2">G21632-S1</strain>
    </source>
</reference>
<sequence>MNDRKDAHTNRHTLDKKAKPRTTSATDAQIEQKKAERRSGEFPLGTAPKDDDVEQAVERTSWDKLKADPINRDKKATED</sequence>
<keyword evidence="3" id="KW-1185">Reference proteome</keyword>
<feature type="compositionally biased region" description="Basic and acidic residues" evidence="1">
    <location>
        <begin position="1"/>
        <end position="17"/>
    </location>
</feature>
<evidence type="ECO:0000313" key="2">
    <source>
        <dbReference type="EMBL" id="MCZ4298830.1"/>
    </source>
</evidence>
<feature type="compositionally biased region" description="Basic and acidic residues" evidence="1">
    <location>
        <begin position="56"/>
        <end position="79"/>
    </location>
</feature>
<proteinExistence type="predicted"/>
<dbReference type="Proteomes" id="UP001083770">
    <property type="component" value="Unassembled WGS sequence"/>
</dbReference>
<protein>
    <submittedName>
        <fullName evidence="2">Uncharacterized protein</fullName>
    </submittedName>
</protein>
<accession>A0ABT4LWS9</accession>
<dbReference type="EMBL" id="JAPWGW010000004">
    <property type="protein sequence ID" value="MCZ4298830.1"/>
    <property type="molecule type" value="Genomic_DNA"/>
</dbReference>
<name>A0ABT4LWS9_9PROT</name>
<organism evidence="2 3">
    <name type="scientific">Henriciella marina</name>
    <dbReference type="NCBI Taxonomy" id="453851"/>
    <lineage>
        <taxon>Bacteria</taxon>
        <taxon>Pseudomonadati</taxon>
        <taxon>Pseudomonadota</taxon>
        <taxon>Alphaproteobacteria</taxon>
        <taxon>Hyphomonadales</taxon>
        <taxon>Hyphomonadaceae</taxon>
        <taxon>Henriciella</taxon>
    </lineage>
</organism>
<comment type="caution">
    <text evidence="2">The sequence shown here is derived from an EMBL/GenBank/DDBJ whole genome shotgun (WGS) entry which is preliminary data.</text>
</comment>
<dbReference type="RefSeq" id="WP_269402895.1">
    <property type="nucleotide sequence ID" value="NZ_JAPWGW010000004.1"/>
</dbReference>
<feature type="region of interest" description="Disordered" evidence="1">
    <location>
        <begin position="1"/>
        <end position="79"/>
    </location>
</feature>